<comment type="caution">
    <text evidence="2">The sequence shown here is derived from an EMBL/GenBank/DDBJ whole genome shotgun (WGS) entry which is preliminary data.</text>
</comment>
<dbReference type="OrthoDB" id="2382207at2"/>
<evidence type="ECO:0000256" key="1">
    <source>
        <dbReference type="SAM" id="Phobius"/>
    </source>
</evidence>
<dbReference type="InterPro" id="IPR006750">
    <property type="entry name" value="YdcZ"/>
</dbReference>
<dbReference type="PANTHER" id="PTHR34821">
    <property type="entry name" value="INNER MEMBRANE PROTEIN YDCZ"/>
    <property type="match status" value="1"/>
</dbReference>
<dbReference type="Proteomes" id="UP000278746">
    <property type="component" value="Unassembled WGS sequence"/>
</dbReference>
<dbReference type="PANTHER" id="PTHR34821:SF3">
    <property type="entry name" value="MEMBRANE PROTEIN"/>
    <property type="match status" value="1"/>
</dbReference>
<keyword evidence="1" id="KW-0472">Membrane</keyword>
<keyword evidence="1" id="KW-1133">Transmembrane helix</keyword>
<feature type="transmembrane region" description="Helical" evidence="1">
    <location>
        <begin position="92"/>
        <end position="115"/>
    </location>
</feature>
<evidence type="ECO:0000313" key="3">
    <source>
        <dbReference type="Proteomes" id="UP000278746"/>
    </source>
</evidence>
<keyword evidence="3" id="KW-1185">Reference proteome</keyword>
<feature type="transmembrane region" description="Helical" evidence="1">
    <location>
        <begin position="127"/>
        <end position="144"/>
    </location>
</feature>
<name>A0A3M7TPA0_9BACI</name>
<gene>
    <name evidence="2" type="ORF">EBO34_17365</name>
</gene>
<feature type="transmembrane region" description="Helical" evidence="1">
    <location>
        <begin position="32"/>
        <end position="54"/>
    </location>
</feature>
<accession>A0A3M7TPA0</accession>
<dbReference type="RefSeq" id="WP_122900936.1">
    <property type="nucleotide sequence ID" value="NZ_RHIB01000003.1"/>
</dbReference>
<reference evidence="2 3" key="1">
    <citation type="submission" date="2018-10" db="EMBL/GenBank/DDBJ databases">
        <title>Bacillus Keqinensis sp. nov., a moderately halophilic bacterium isolated from a saline-alkaline lake.</title>
        <authorList>
            <person name="Wang H."/>
        </authorList>
    </citation>
    <scope>NUCLEOTIDE SEQUENCE [LARGE SCALE GENOMIC DNA]</scope>
    <source>
        <strain evidence="2 3">KQ-3</strain>
    </source>
</reference>
<sequence length="160" mass="17082">MIFGIILAASAGAAISLQTVFNNKVNEKTGSWTTTALALGMGFVFALVATVMAGELNVYQLARIEPWYWFAGITGVGVVFCLVQAIKRLGPTFTISIVLTAQLSTALLSDSIGWFGLEQIPFSYTKLAGIFVILIGVLVFKGVIKLPSPAVARESRKHTA</sequence>
<dbReference type="EMBL" id="RHIB01000003">
    <property type="protein sequence ID" value="RNA66966.1"/>
    <property type="molecule type" value="Genomic_DNA"/>
</dbReference>
<dbReference type="GO" id="GO:0005886">
    <property type="term" value="C:plasma membrane"/>
    <property type="evidence" value="ECO:0007669"/>
    <property type="project" value="TreeGrafter"/>
</dbReference>
<protein>
    <submittedName>
        <fullName evidence="2">DMT family transporter</fullName>
    </submittedName>
</protein>
<proteinExistence type="predicted"/>
<dbReference type="Pfam" id="PF04657">
    <property type="entry name" value="DMT_YdcZ"/>
    <property type="match status" value="1"/>
</dbReference>
<keyword evidence="1" id="KW-0812">Transmembrane</keyword>
<dbReference type="AlphaFoldDB" id="A0A3M7TPA0"/>
<organism evidence="2 3">
    <name type="scientific">Alteribacter keqinensis</name>
    <dbReference type="NCBI Taxonomy" id="2483800"/>
    <lineage>
        <taxon>Bacteria</taxon>
        <taxon>Bacillati</taxon>
        <taxon>Bacillota</taxon>
        <taxon>Bacilli</taxon>
        <taxon>Bacillales</taxon>
        <taxon>Bacillaceae</taxon>
        <taxon>Alteribacter</taxon>
    </lineage>
</organism>
<feature type="transmembrane region" description="Helical" evidence="1">
    <location>
        <begin position="66"/>
        <end position="86"/>
    </location>
</feature>
<evidence type="ECO:0000313" key="2">
    <source>
        <dbReference type="EMBL" id="RNA66966.1"/>
    </source>
</evidence>